<dbReference type="Gene3D" id="2.60.40.10">
    <property type="entry name" value="Immunoglobulins"/>
    <property type="match status" value="1"/>
</dbReference>
<dbReference type="GO" id="GO:0140933">
    <property type="term" value="F:5'-(N(7)-methylguanosine 5'-triphospho)-[mRNA] hydrolase activity"/>
    <property type="evidence" value="ECO:0007669"/>
    <property type="project" value="UniProtKB-EC"/>
</dbReference>
<dbReference type="CDD" id="cd04694">
    <property type="entry name" value="NUDIX_Nudt17"/>
    <property type="match status" value="1"/>
</dbReference>
<dbReference type="PANTHER" id="PTHR42904">
    <property type="entry name" value="NUDIX HYDROLASE, NUDC SUBFAMILY"/>
    <property type="match status" value="1"/>
</dbReference>
<evidence type="ECO:0000256" key="6">
    <source>
        <dbReference type="ARBA" id="ARBA00022842"/>
    </source>
</evidence>
<keyword evidence="4" id="KW-0479">Metal-binding</keyword>
<reference evidence="15 16" key="1">
    <citation type="submission" date="2019-04" db="EMBL/GenBank/DDBJ databases">
        <authorList>
            <consortium name="Wellcome Sanger Institute Data Sharing"/>
        </authorList>
    </citation>
    <scope>NUCLEOTIDE SEQUENCE [LARGE SCALE GENOMIC DNA]</scope>
</reference>
<evidence type="ECO:0000313" key="15">
    <source>
        <dbReference type="Ensembl" id="ENSSFOP00015016419.2"/>
    </source>
</evidence>
<dbReference type="GO" id="GO:0005829">
    <property type="term" value="C:cytosol"/>
    <property type="evidence" value="ECO:0007669"/>
    <property type="project" value="TreeGrafter"/>
</dbReference>
<dbReference type="InterPro" id="IPR036179">
    <property type="entry name" value="Ig-like_dom_sf"/>
</dbReference>
<reference evidence="15" key="2">
    <citation type="submission" date="2025-08" db="UniProtKB">
        <authorList>
            <consortium name="Ensembl"/>
        </authorList>
    </citation>
    <scope>IDENTIFICATION</scope>
</reference>
<comment type="catalytic activity">
    <reaction evidence="9">
        <text>a 5'-end (N(7)-methyl 5'-triphosphoguanosine)-ribonucleoside in mRNA + H2O = N(7)-methyl-GDP + a 5'-end phospho-ribonucleoside in mRNA + 2 H(+)</text>
        <dbReference type="Rhea" id="RHEA:67484"/>
        <dbReference type="Rhea" id="RHEA-COMP:15692"/>
        <dbReference type="Rhea" id="RHEA-COMP:17167"/>
        <dbReference type="ChEBI" id="CHEBI:15377"/>
        <dbReference type="ChEBI" id="CHEBI:15378"/>
        <dbReference type="ChEBI" id="CHEBI:63714"/>
        <dbReference type="ChEBI" id="CHEBI:138282"/>
        <dbReference type="ChEBI" id="CHEBI:156461"/>
        <dbReference type="EC" id="3.6.1.62"/>
    </reaction>
</comment>
<evidence type="ECO:0000256" key="10">
    <source>
        <dbReference type="ARBA" id="ARBA00093415"/>
    </source>
</evidence>
<evidence type="ECO:0000256" key="5">
    <source>
        <dbReference type="ARBA" id="ARBA00022801"/>
    </source>
</evidence>
<proteinExistence type="inferred from homology"/>
<evidence type="ECO:0000256" key="8">
    <source>
        <dbReference type="ARBA" id="ARBA00026102"/>
    </source>
</evidence>
<comment type="function">
    <text evidence="10">Acts as a decapping enzyme capable of hydrolyzing monomethylated capped RNAs (in vitro). Hydrolyzes monomethylated capped RNA after alpha and beta phosphates to form N(7)-methyl-GDP. Shows low activity towards unmethylated capped RNA.</text>
</comment>
<evidence type="ECO:0000256" key="3">
    <source>
        <dbReference type="ARBA" id="ARBA00005582"/>
    </source>
</evidence>
<protein>
    <recommendedName>
        <fullName evidence="11">m7GpppN-mRNA hydrolase NUDT17</fullName>
        <ecNumber evidence="8">3.6.1.62</ecNumber>
    </recommendedName>
    <alternativeName>
        <fullName evidence="12">Nucleoside diphosphate-linked moiety X motif 17</fullName>
    </alternativeName>
</protein>
<comment type="cofactor">
    <cofactor evidence="1">
        <name>Mn(2+)</name>
        <dbReference type="ChEBI" id="CHEBI:29035"/>
    </cofactor>
</comment>
<evidence type="ECO:0000256" key="9">
    <source>
        <dbReference type="ARBA" id="ARBA00093205"/>
    </source>
</evidence>
<organism evidence="15 16">
    <name type="scientific">Scleropages formosus</name>
    <name type="common">Asian bonytongue</name>
    <name type="synonym">Osteoglossum formosum</name>
    <dbReference type="NCBI Taxonomy" id="113540"/>
    <lineage>
        <taxon>Eukaryota</taxon>
        <taxon>Metazoa</taxon>
        <taxon>Chordata</taxon>
        <taxon>Craniata</taxon>
        <taxon>Vertebrata</taxon>
        <taxon>Euteleostomi</taxon>
        <taxon>Actinopterygii</taxon>
        <taxon>Neopterygii</taxon>
        <taxon>Teleostei</taxon>
        <taxon>Osteoglossocephala</taxon>
        <taxon>Osteoglossomorpha</taxon>
        <taxon>Osteoglossiformes</taxon>
        <taxon>Osteoglossidae</taxon>
        <taxon>Scleropages</taxon>
    </lineage>
</organism>
<dbReference type="GO" id="GO:0019677">
    <property type="term" value="P:NAD+ catabolic process"/>
    <property type="evidence" value="ECO:0007669"/>
    <property type="project" value="TreeGrafter"/>
</dbReference>
<keyword evidence="7" id="KW-0464">Manganese</keyword>
<dbReference type="InterPro" id="IPR003599">
    <property type="entry name" value="Ig_sub"/>
</dbReference>
<dbReference type="PANTHER" id="PTHR42904:SF1">
    <property type="entry name" value="NUCLEOSIDE DIPHOSPHATE-LINKED MOIETY X MOTIF 17"/>
    <property type="match status" value="1"/>
</dbReference>
<feature type="domain" description="Ig-like" evidence="13">
    <location>
        <begin position="368"/>
        <end position="472"/>
    </location>
</feature>
<feature type="domain" description="Nudix hydrolase" evidence="14">
    <location>
        <begin position="145"/>
        <end position="293"/>
    </location>
</feature>
<dbReference type="Pfam" id="PF00293">
    <property type="entry name" value="NUDIX"/>
    <property type="match status" value="1"/>
</dbReference>
<evidence type="ECO:0000256" key="2">
    <source>
        <dbReference type="ARBA" id="ARBA00001946"/>
    </source>
</evidence>
<dbReference type="GO" id="GO:0006742">
    <property type="term" value="P:NADP+ catabolic process"/>
    <property type="evidence" value="ECO:0007669"/>
    <property type="project" value="TreeGrafter"/>
</dbReference>
<dbReference type="GeneTree" id="ENSGT00390000013847"/>
<dbReference type="OrthoDB" id="447842at2759"/>
<sequence length="497" mass="54926">MRNFCLPNYIGPFTVTVLQGCRNYCAFYLWPLPENEEGNQFMSCLQLILAKLKSMERVTRVLVHLSKENTVPQCAQFVQSVTGHFTDRHKDQVQVGCCLDDNRFIVYEQCEGRGGAGVVLKRASFCPLKHLSKPEAAALPVEVRKRGVDVGVAVLLQSADRRLLLTRRASGLRIFPNVWVPPGGHVELDEKLLDAGLRELREETGLKLNPGDISSQLLGLWESVYPPMLSRGLPQRHHIVTYMLLHTSLTHLELQAALQPEPAEVSGCVWVDTDIVKAIVSAVDGAEDPETLPPNLPQTVSVTEVFPDGTLGVSALPLSVLCNRAPADGEDVERVSTGTKFALELWLQTLELQKQHSVCEEGRRRTGALIWQQPHSLRVAAGTNVTLICNITAMTVQCNSVLWLLKQQTDGLSVYNNSVSEVISVPGDYEMTDKACLLHISRTTLADTGIFYCALNNIGMIELGNGTTLTVSGEHTHCSDTDNVALFTKHRHCWVYL</sequence>
<evidence type="ECO:0000256" key="11">
    <source>
        <dbReference type="ARBA" id="ARBA00093621"/>
    </source>
</evidence>
<dbReference type="FunFam" id="3.90.79.10:FF:000033">
    <property type="entry name" value="nucleoside diphosphate-linked moiety X motif 17 isoform X1"/>
    <property type="match status" value="1"/>
</dbReference>
<dbReference type="Proteomes" id="UP000694397">
    <property type="component" value="Chromosome 18"/>
</dbReference>
<reference evidence="15" key="3">
    <citation type="submission" date="2025-09" db="UniProtKB">
        <authorList>
            <consortium name="Ensembl"/>
        </authorList>
    </citation>
    <scope>IDENTIFICATION</scope>
</reference>
<dbReference type="InterPro" id="IPR013106">
    <property type="entry name" value="Ig_V-set"/>
</dbReference>
<gene>
    <name evidence="15" type="primary">nudt17</name>
</gene>
<dbReference type="Gene3D" id="3.90.79.10">
    <property type="entry name" value="Nucleoside Triphosphate Pyrophosphohydrolase"/>
    <property type="match status" value="1"/>
</dbReference>
<dbReference type="EC" id="3.6.1.62" evidence="8"/>
<dbReference type="AlphaFoldDB" id="A0A8C9RP03"/>
<comment type="cofactor">
    <cofactor evidence="2">
        <name>Mg(2+)</name>
        <dbReference type="ChEBI" id="CHEBI:18420"/>
    </cofactor>
</comment>
<evidence type="ECO:0000313" key="16">
    <source>
        <dbReference type="Proteomes" id="UP000694397"/>
    </source>
</evidence>
<dbReference type="GO" id="GO:0035529">
    <property type="term" value="F:NADH pyrophosphatase activity"/>
    <property type="evidence" value="ECO:0007669"/>
    <property type="project" value="TreeGrafter"/>
</dbReference>
<evidence type="ECO:0000259" key="13">
    <source>
        <dbReference type="PROSITE" id="PS50835"/>
    </source>
</evidence>
<dbReference type="Pfam" id="PF07686">
    <property type="entry name" value="V-set"/>
    <property type="match status" value="1"/>
</dbReference>
<dbReference type="InterPro" id="IPR050241">
    <property type="entry name" value="NAD-cap_RNA_hydrolase_NudC"/>
</dbReference>
<name>A0A8C9RP03_SCLFO</name>
<evidence type="ECO:0000259" key="14">
    <source>
        <dbReference type="PROSITE" id="PS51462"/>
    </source>
</evidence>
<dbReference type="InterPro" id="IPR007110">
    <property type="entry name" value="Ig-like_dom"/>
</dbReference>
<dbReference type="SMART" id="SM00409">
    <property type="entry name" value="IG"/>
    <property type="match status" value="1"/>
</dbReference>
<dbReference type="CDD" id="cd00099">
    <property type="entry name" value="IgV"/>
    <property type="match status" value="1"/>
</dbReference>
<dbReference type="PROSITE" id="PS51257">
    <property type="entry name" value="PROKAR_LIPOPROTEIN"/>
    <property type="match status" value="1"/>
</dbReference>
<dbReference type="InterPro" id="IPR015797">
    <property type="entry name" value="NUDIX_hydrolase-like_dom_sf"/>
</dbReference>
<accession>A0A8C9RP03</accession>
<comment type="similarity">
    <text evidence="3">Belongs to the Nudix hydrolase family.</text>
</comment>
<dbReference type="SUPFAM" id="SSF48726">
    <property type="entry name" value="Immunoglobulin"/>
    <property type="match status" value="1"/>
</dbReference>
<dbReference type="PROSITE" id="PS51462">
    <property type="entry name" value="NUDIX"/>
    <property type="match status" value="1"/>
</dbReference>
<keyword evidence="5" id="KW-0378">Hydrolase</keyword>
<dbReference type="GO" id="GO:0005777">
    <property type="term" value="C:peroxisome"/>
    <property type="evidence" value="ECO:0007669"/>
    <property type="project" value="TreeGrafter"/>
</dbReference>
<dbReference type="InterPro" id="IPR033716">
    <property type="entry name" value="Nudt17_dom"/>
</dbReference>
<dbReference type="SUPFAM" id="SSF55811">
    <property type="entry name" value="Nudix"/>
    <property type="match status" value="1"/>
</dbReference>
<evidence type="ECO:0000256" key="7">
    <source>
        <dbReference type="ARBA" id="ARBA00023211"/>
    </source>
</evidence>
<evidence type="ECO:0000256" key="4">
    <source>
        <dbReference type="ARBA" id="ARBA00022723"/>
    </source>
</evidence>
<keyword evidence="6" id="KW-0460">Magnesium</keyword>
<dbReference type="InterPro" id="IPR013783">
    <property type="entry name" value="Ig-like_fold"/>
</dbReference>
<evidence type="ECO:0000256" key="12">
    <source>
        <dbReference type="ARBA" id="ARBA00093663"/>
    </source>
</evidence>
<dbReference type="PROSITE" id="PS50835">
    <property type="entry name" value="IG_LIKE"/>
    <property type="match status" value="1"/>
</dbReference>
<dbReference type="Ensembl" id="ENSSFOT00015016606.2">
    <property type="protein sequence ID" value="ENSSFOP00015016419.2"/>
    <property type="gene ID" value="ENSSFOG00015010598.2"/>
</dbReference>
<dbReference type="InterPro" id="IPR000086">
    <property type="entry name" value="NUDIX_hydrolase_dom"/>
</dbReference>
<evidence type="ECO:0000256" key="1">
    <source>
        <dbReference type="ARBA" id="ARBA00001936"/>
    </source>
</evidence>
<dbReference type="GO" id="GO:0046872">
    <property type="term" value="F:metal ion binding"/>
    <property type="evidence" value="ECO:0007669"/>
    <property type="project" value="UniProtKB-KW"/>
</dbReference>
<keyword evidence="16" id="KW-1185">Reference proteome</keyword>